<dbReference type="InterPro" id="IPR002156">
    <property type="entry name" value="RNaseH_domain"/>
</dbReference>
<dbReference type="Gene3D" id="1.10.340.70">
    <property type="match status" value="1"/>
</dbReference>
<dbReference type="GO" id="GO:0006508">
    <property type="term" value="P:proteolysis"/>
    <property type="evidence" value="ECO:0007669"/>
    <property type="project" value="InterPro"/>
</dbReference>
<dbReference type="InterPro" id="IPR001584">
    <property type="entry name" value="Integrase_cat-core"/>
</dbReference>
<evidence type="ECO:0000259" key="15">
    <source>
        <dbReference type="PROSITE" id="PS50175"/>
    </source>
</evidence>
<dbReference type="GO" id="GO:0004523">
    <property type="term" value="F:RNA-DNA hybrid ribonuclease activity"/>
    <property type="evidence" value="ECO:0007669"/>
    <property type="project" value="UniProtKB-EC"/>
</dbReference>
<feature type="domain" description="Peptidase A2" evidence="15">
    <location>
        <begin position="15"/>
        <end position="88"/>
    </location>
</feature>
<dbReference type="Pfam" id="PF00077">
    <property type="entry name" value="RVP"/>
    <property type="match status" value="1"/>
</dbReference>
<dbReference type="GO" id="GO:0003723">
    <property type="term" value="F:RNA binding"/>
    <property type="evidence" value="ECO:0007669"/>
    <property type="project" value="UniProtKB-KW"/>
</dbReference>
<evidence type="ECO:0000259" key="16">
    <source>
        <dbReference type="PROSITE" id="PS50878"/>
    </source>
</evidence>
<comment type="similarity">
    <text evidence="1">Belongs to the beta type-B retroviral polymerase family. HERV class-II K(HML-2) pol subfamily.</text>
</comment>
<keyword evidence="13" id="KW-0511">Multifunctional enzyme</keyword>
<dbReference type="PROSITE" id="PS50879">
    <property type="entry name" value="RNASE_H_1"/>
    <property type="match status" value="1"/>
</dbReference>
<dbReference type="InterPro" id="IPR043502">
    <property type="entry name" value="DNA/RNA_pol_sf"/>
</dbReference>
<feature type="compositionally biased region" description="Polar residues" evidence="14">
    <location>
        <begin position="1355"/>
        <end position="1368"/>
    </location>
</feature>
<keyword evidence="7" id="KW-0378">Hydrolase</keyword>
<dbReference type="InParanoid" id="A0A669F847"/>
<keyword evidence="20" id="KW-1185">Reference proteome</keyword>
<evidence type="ECO:0000256" key="13">
    <source>
        <dbReference type="ARBA" id="ARBA00023268"/>
    </source>
</evidence>
<dbReference type="PROSITE" id="PS50994">
    <property type="entry name" value="INTEGRASE"/>
    <property type="match status" value="1"/>
</dbReference>
<dbReference type="Gene3D" id="3.30.420.10">
    <property type="entry name" value="Ribonuclease H-like superfamily/Ribonuclease H"/>
    <property type="match status" value="2"/>
</dbReference>
<name>A0A669F847_ORENI</name>
<dbReference type="SUPFAM" id="SSF50630">
    <property type="entry name" value="Acid proteases"/>
    <property type="match status" value="1"/>
</dbReference>
<evidence type="ECO:0000259" key="18">
    <source>
        <dbReference type="PROSITE" id="PS50994"/>
    </source>
</evidence>
<dbReference type="GO" id="GO:0004190">
    <property type="term" value="F:aspartic-type endopeptidase activity"/>
    <property type="evidence" value="ECO:0007669"/>
    <property type="project" value="InterPro"/>
</dbReference>
<feature type="domain" description="Integrase catalytic" evidence="18">
    <location>
        <begin position="1071"/>
        <end position="1230"/>
    </location>
</feature>
<dbReference type="Gene3D" id="2.30.30.850">
    <property type="match status" value="1"/>
</dbReference>
<dbReference type="GO" id="GO:0003964">
    <property type="term" value="F:RNA-directed DNA polymerase activity"/>
    <property type="evidence" value="ECO:0007669"/>
    <property type="project" value="UniProtKB-KW"/>
</dbReference>
<dbReference type="InterPro" id="IPR001969">
    <property type="entry name" value="Aspartic_peptidase_AS"/>
</dbReference>
<evidence type="ECO:0000313" key="20">
    <source>
        <dbReference type="Proteomes" id="UP000005207"/>
    </source>
</evidence>
<dbReference type="InterPro" id="IPR001995">
    <property type="entry name" value="Peptidase_A2_cat"/>
</dbReference>
<reference evidence="19" key="1">
    <citation type="submission" date="2025-08" db="UniProtKB">
        <authorList>
            <consortium name="Ensembl"/>
        </authorList>
    </citation>
    <scope>IDENTIFICATION</scope>
</reference>
<dbReference type="PROSITE" id="PS00141">
    <property type="entry name" value="ASP_PROTEASE"/>
    <property type="match status" value="1"/>
</dbReference>
<evidence type="ECO:0000256" key="8">
    <source>
        <dbReference type="ARBA" id="ARBA00022842"/>
    </source>
</evidence>
<organism evidence="19 20">
    <name type="scientific">Oreochromis niloticus</name>
    <name type="common">Nile tilapia</name>
    <name type="synonym">Tilapia nilotica</name>
    <dbReference type="NCBI Taxonomy" id="8128"/>
    <lineage>
        <taxon>Eukaryota</taxon>
        <taxon>Metazoa</taxon>
        <taxon>Chordata</taxon>
        <taxon>Craniata</taxon>
        <taxon>Vertebrata</taxon>
        <taxon>Euteleostomi</taxon>
        <taxon>Actinopterygii</taxon>
        <taxon>Neopterygii</taxon>
        <taxon>Teleostei</taxon>
        <taxon>Neoteleostei</taxon>
        <taxon>Acanthomorphata</taxon>
        <taxon>Ovalentaria</taxon>
        <taxon>Cichlomorphae</taxon>
        <taxon>Cichliformes</taxon>
        <taxon>Cichlidae</taxon>
        <taxon>African cichlids</taxon>
        <taxon>Pseudocrenilabrinae</taxon>
        <taxon>Oreochromini</taxon>
        <taxon>Oreochromis</taxon>
    </lineage>
</organism>
<evidence type="ECO:0000256" key="6">
    <source>
        <dbReference type="ARBA" id="ARBA00022759"/>
    </source>
</evidence>
<dbReference type="InterPro" id="IPR041577">
    <property type="entry name" value="RT_RNaseH_2"/>
</dbReference>
<evidence type="ECO:0000313" key="19">
    <source>
        <dbReference type="Ensembl" id="ENSONIP00000080199.1"/>
    </source>
</evidence>
<dbReference type="InterPro" id="IPR036397">
    <property type="entry name" value="RNaseH_sf"/>
</dbReference>
<dbReference type="InterPro" id="IPR043128">
    <property type="entry name" value="Rev_trsase/Diguanyl_cyclase"/>
</dbReference>
<feature type="region of interest" description="Disordered" evidence="14">
    <location>
        <begin position="1336"/>
        <end position="1392"/>
    </location>
</feature>
<keyword evidence="6" id="KW-0255">Endonuclease</keyword>
<dbReference type="InterPro" id="IPR050951">
    <property type="entry name" value="Retrovirus_Pol_polyprotein"/>
</dbReference>
<proteinExistence type="inferred from homology"/>
<dbReference type="EC" id="3.1.26.4" evidence="2"/>
<dbReference type="SUPFAM" id="SSF56672">
    <property type="entry name" value="DNA/RNA polymerases"/>
    <property type="match status" value="1"/>
</dbReference>
<feature type="compositionally biased region" description="Basic residues" evidence="14">
    <location>
        <begin position="1381"/>
        <end position="1392"/>
    </location>
</feature>
<dbReference type="GO" id="GO:0015074">
    <property type="term" value="P:DNA integration"/>
    <property type="evidence" value="ECO:0007669"/>
    <property type="project" value="UniProtKB-KW"/>
</dbReference>
<evidence type="ECO:0000259" key="17">
    <source>
        <dbReference type="PROSITE" id="PS50879"/>
    </source>
</evidence>
<evidence type="ECO:0000256" key="3">
    <source>
        <dbReference type="ARBA" id="ARBA00022679"/>
    </source>
</evidence>
<feature type="domain" description="Reverse transcriptase" evidence="16">
    <location>
        <begin position="369"/>
        <end position="553"/>
    </location>
</feature>
<keyword evidence="4" id="KW-0548">Nucleotidyltransferase</keyword>
<dbReference type="Gene3D" id="2.40.70.10">
    <property type="entry name" value="Acid Proteases"/>
    <property type="match status" value="1"/>
</dbReference>
<feature type="domain" description="RNase H type-1" evidence="17">
    <location>
        <begin position="794"/>
        <end position="944"/>
    </location>
</feature>
<dbReference type="Pfam" id="PF17919">
    <property type="entry name" value="RT_RNaseH_2"/>
    <property type="match status" value="1"/>
</dbReference>
<dbReference type="Ensembl" id="ENSONIT00000090076.1">
    <property type="protein sequence ID" value="ENSONIP00000080199.1"/>
    <property type="gene ID" value="ENSONIG00000031798.1"/>
</dbReference>
<evidence type="ECO:0000256" key="2">
    <source>
        <dbReference type="ARBA" id="ARBA00012180"/>
    </source>
</evidence>
<dbReference type="PROSITE" id="PS50878">
    <property type="entry name" value="RT_POL"/>
    <property type="match status" value="1"/>
</dbReference>
<evidence type="ECO:0000256" key="12">
    <source>
        <dbReference type="ARBA" id="ARBA00023172"/>
    </source>
</evidence>
<evidence type="ECO:0000256" key="14">
    <source>
        <dbReference type="SAM" id="MobiDB-lite"/>
    </source>
</evidence>
<accession>A0A669F847</accession>
<keyword evidence="12" id="KW-0233">DNA recombination</keyword>
<dbReference type="Gene3D" id="3.10.20.370">
    <property type="match status" value="1"/>
</dbReference>
<keyword evidence="5" id="KW-0540">Nuclease</keyword>
<dbReference type="PANTHER" id="PTHR37984">
    <property type="entry name" value="PROTEIN CBG26694"/>
    <property type="match status" value="1"/>
</dbReference>
<dbReference type="Pfam" id="PF00078">
    <property type="entry name" value="RVT_1"/>
    <property type="match status" value="1"/>
</dbReference>
<evidence type="ECO:0000256" key="11">
    <source>
        <dbReference type="ARBA" id="ARBA00022918"/>
    </source>
</evidence>
<dbReference type="GO" id="GO:0006310">
    <property type="term" value="P:DNA recombination"/>
    <property type="evidence" value="ECO:0007669"/>
    <property type="project" value="UniProtKB-KW"/>
</dbReference>
<dbReference type="InterPro" id="IPR000477">
    <property type="entry name" value="RT_dom"/>
</dbReference>
<evidence type="ECO:0000256" key="10">
    <source>
        <dbReference type="ARBA" id="ARBA00022908"/>
    </source>
</evidence>
<evidence type="ECO:0000256" key="7">
    <source>
        <dbReference type="ARBA" id="ARBA00022801"/>
    </source>
</evidence>
<dbReference type="Gene3D" id="3.30.70.270">
    <property type="match status" value="2"/>
</dbReference>
<keyword evidence="3" id="KW-0808">Transferase</keyword>
<sequence length="1392" mass="155169">MADPMLSMTVEGAELPFLVDTGATYSTLRTTPNSATISNHTVSVVGFSGIPMTLPLTDPALTKLGKQTLRHRYVVSPQVPVNLMGRDLLIKLGATIMCSADGLTVSLPGGMSLPCLEINSKNQYLLQNCEPPPADIYWGRLVEEGILEQYQQWRPWIMSLAVYSSPRDPFHVTLFYDRDDDDVYREAFQSELEGQTWNVQTQNIYVGPEGVAAVVKLTDEQLSWYNMGSDSAPHITLAVHEGHQAKELGTMVRRALDNAWWQPTQIPDVCYAPKCKIYRITCVSSDAVILEHQQVSRIHGSERTDHPDAVVELSKLPDTLWSTGPTDVGLAHCAPVLFQLKSDTPISRPQYRHKPEAEEGIAETIEGLLKAGVLEPSQSLWNTPILPVEKHGTGKYRMAHDLRLINAILRTDTVPVPNPYTALTEITCDQKWFTCIDLANAFFCLPLHHSLRDIFSFTYRGRQFRYTRLPQGFALSPGIFNQVLKEALSPCQLPEGCTLIQYVDDLLIAATSAAACTAASLTVLKRLSECGFKVSKEKLQLVRPEVTFLGRVIAHKSLGLMNAHRDQILTHPKPRTVKELLSFLGLTGYSRQFIPNYAGRTAPLRDLIKQVGVRNLKAELPWTLDTEAAFISLKQDLSRASDLATPNYDEPFYLDISETLGIINGVLFQKKEGGRQVLMYVSIRLSPTEARHPTCTQHAAGVAKIIQKTAHVVRQHPLKVLTTHSVVAYVNSQAFTMTSLAQQRLSKVLDAPNLTFTHEGINMADLMGAGEPHDCTKKAELEGKVREDLKAEPIPGAEDWFTDGCCHRDEEGLKAGYAIVCKQGTEFEVKEAGRIEGQQSAQRAEVIALSRALRLAKDKRVNIYTDSAYAFGAAHVELQQWKRAGFRTATNAPICHRKEMEELERALHDPSEVSIIKCKGHSQANTMVARGNQKADEAAKEAAGYKGRQQMVQVIAEEEAGINMLEEARQAQEEASLEEKEVWQSKGARKEGGLWRGVDGRPVLTDKLARQKITEAHGLGHVGVAQMERNLCHWWHPGLTAMIKEKAQTCLICGAHNPKPVVKPEPGKFLLPERPGEEIVIDYTDMIDVGPGGVRYLLVCVDALTGWPEAWPTRKEDAKSVIKCLINHYIPRHGFPRRIRSDNGTHFKNRDLEEVEKMLGVKHRFGTVYHPQSQGKVERMNLNLKNKLSKICAATGLNWISALPIALMTIRCSVNKSTGFTPHELQTGRPFPAPWTEVPAEHTTRGNRSHAEYWDELKCLVSSFTKQVTSGLHVADQVTPEAKAVWLKVIKRKWKEPRWTGPYEVVARTTTAVQLKGKGDTWYHWSQCAPAHESLLEENSSTSNTGVNDNEQRQNKSSHLCNGPTSSLPGRPKREEQQLRRSPHQKKGAVTS</sequence>
<evidence type="ECO:0000256" key="5">
    <source>
        <dbReference type="ARBA" id="ARBA00022722"/>
    </source>
</evidence>
<dbReference type="InterPro" id="IPR021109">
    <property type="entry name" value="Peptidase_aspartic_dom_sf"/>
</dbReference>
<dbReference type="GeneTree" id="ENSGT00940000160750"/>
<dbReference type="SUPFAM" id="SSF53098">
    <property type="entry name" value="Ribonuclease H-like"/>
    <property type="match status" value="2"/>
</dbReference>
<reference evidence="19" key="2">
    <citation type="submission" date="2025-09" db="UniProtKB">
        <authorList>
            <consortium name="Ensembl"/>
        </authorList>
    </citation>
    <scope>IDENTIFICATION</scope>
</reference>
<dbReference type="PROSITE" id="PS50175">
    <property type="entry name" value="ASP_PROT_RETROV"/>
    <property type="match status" value="1"/>
</dbReference>
<keyword evidence="11" id="KW-0695">RNA-directed DNA polymerase</keyword>
<keyword evidence="9" id="KW-0694">RNA-binding</keyword>
<dbReference type="Gene3D" id="3.10.10.10">
    <property type="entry name" value="HIV Type 1 Reverse Transcriptase, subunit A, domain 1"/>
    <property type="match status" value="1"/>
</dbReference>
<dbReference type="Proteomes" id="UP000005207">
    <property type="component" value="Unplaced"/>
</dbReference>
<dbReference type="InterPro" id="IPR018061">
    <property type="entry name" value="Retropepsins"/>
</dbReference>
<keyword evidence="10" id="KW-0229">DNA integration</keyword>
<dbReference type="InterPro" id="IPR012337">
    <property type="entry name" value="RNaseH-like_sf"/>
</dbReference>
<keyword evidence="8" id="KW-0460">Magnesium</keyword>
<dbReference type="Pfam" id="PF00075">
    <property type="entry name" value="RNase_H"/>
    <property type="match status" value="1"/>
</dbReference>
<protein>
    <recommendedName>
        <fullName evidence="2">ribonuclease H</fullName>
        <ecNumber evidence="2">3.1.26.4</ecNumber>
    </recommendedName>
</protein>
<evidence type="ECO:0000256" key="9">
    <source>
        <dbReference type="ARBA" id="ARBA00022884"/>
    </source>
</evidence>
<evidence type="ECO:0000256" key="1">
    <source>
        <dbReference type="ARBA" id="ARBA00010879"/>
    </source>
</evidence>
<dbReference type="Pfam" id="PF00665">
    <property type="entry name" value="rve"/>
    <property type="match status" value="1"/>
</dbReference>
<evidence type="ECO:0000256" key="4">
    <source>
        <dbReference type="ARBA" id="ARBA00022695"/>
    </source>
</evidence>
<dbReference type="PANTHER" id="PTHR37984:SF5">
    <property type="entry name" value="PROTEIN NYNRIN-LIKE"/>
    <property type="match status" value="1"/>
</dbReference>